<dbReference type="SUPFAM" id="SSF53335">
    <property type="entry name" value="S-adenosyl-L-methionine-dependent methyltransferases"/>
    <property type="match status" value="1"/>
</dbReference>
<gene>
    <name evidence="1" type="ORF">BJ992_000930</name>
</gene>
<sequence>MSRLNSLRSRFVDAPDSLGAKARARRWHWFAQRFPDLSEMSVIDLGGTVSAWLRAPVRPARVRVVNLEKPPTDLPDWVRADVADACDLPREIRAEGYDLVFSNAVIEHVGGHLRRQLFADAVHELADRHWVQTPYRYFPVEPHFLFPGFQYLPIAARTALLRRWPLVHTPTSDREAARTIVMEVELLSITEMRHYFPSSQIHYERLGGLVKSVIAMKEKAG</sequence>
<organism evidence="1 2">
    <name type="scientific">Sphaerisporangium rubeum</name>
    <dbReference type="NCBI Taxonomy" id="321317"/>
    <lineage>
        <taxon>Bacteria</taxon>
        <taxon>Bacillati</taxon>
        <taxon>Actinomycetota</taxon>
        <taxon>Actinomycetes</taxon>
        <taxon>Streptosporangiales</taxon>
        <taxon>Streptosporangiaceae</taxon>
        <taxon>Sphaerisporangium</taxon>
    </lineage>
</organism>
<evidence type="ECO:0000313" key="1">
    <source>
        <dbReference type="EMBL" id="MBB6471499.1"/>
    </source>
</evidence>
<dbReference type="Proteomes" id="UP000555564">
    <property type="component" value="Unassembled WGS sequence"/>
</dbReference>
<dbReference type="EMBL" id="JACHIU010000001">
    <property type="protein sequence ID" value="MBB6471499.1"/>
    <property type="molecule type" value="Genomic_DNA"/>
</dbReference>
<proteinExistence type="predicted"/>
<name>A0A7X0M607_9ACTN</name>
<dbReference type="AlphaFoldDB" id="A0A7X0M607"/>
<evidence type="ECO:0008006" key="3">
    <source>
        <dbReference type="Google" id="ProtNLM"/>
    </source>
</evidence>
<protein>
    <recommendedName>
        <fullName evidence="3">Class I SAM-dependent methyltransferase</fullName>
    </recommendedName>
</protein>
<accession>A0A7X0M607</accession>
<reference evidence="1 2" key="1">
    <citation type="submission" date="2020-08" db="EMBL/GenBank/DDBJ databases">
        <title>Sequencing the genomes of 1000 actinobacteria strains.</title>
        <authorList>
            <person name="Klenk H.-P."/>
        </authorList>
    </citation>
    <scope>NUCLEOTIDE SEQUENCE [LARGE SCALE GENOMIC DNA]</scope>
    <source>
        <strain evidence="1 2">DSM 44936</strain>
    </source>
</reference>
<evidence type="ECO:0000313" key="2">
    <source>
        <dbReference type="Proteomes" id="UP000555564"/>
    </source>
</evidence>
<dbReference type="InterPro" id="IPR029063">
    <property type="entry name" value="SAM-dependent_MTases_sf"/>
</dbReference>
<comment type="caution">
    <text evidence="1">The sequence shown here is derived from an EMBL/GenBank/DDBJ whole genome shotgun (WGS) entry which is preliminary data.</text>
</comment>
<keyword evidence="2" id="KW-1185">Reference proteome</keyword>
<dbReference type="Gene3D" id="3.40.50.150">
    <property type="entry name" value="Vaccinia Virus protein VP39"/>
    <property type="match status" value="1"/>
</dbReference>
<dbReference type="RefSeq" id="WP_184978695.1">
    <property type="nucleotide sequence ID" value="NZ_BAAALO010000057.1"/>
</dbReference>